<keyword evidence="2" id="KW-1185">Reference proteome</keyword>
<evidence type="ECO:0000313" key="1">
    <source>
        <dbReference type="EMBL" id="KAJ1136885.1"/>
    </source>
</evidence>
<evidence type="ECO:0000313" key="2">
    <source>
        <dbReference type="Proteomes" id="UP001066276"/>
    </source>
</evidence>
<dbReference type="AlphaFoldDB" id="A0AAV7QCK0"/>
<name>A0AAV7QCK0_PLEWA</name>
<organism evidence="1 2">
    <name type="scientific">Pleurodeles waltl</name>
    <name type="common">Iberian ribbed newt</name>
    <dbReference type="NCBI Taxonomy" id="8319"/>
    <lineage>
        <taxon>Eukaryota</taxon>
        <taxon>Metazoa</taxon>
        <taxon>Chordata</taxon>
        <taxon>Craniata</taxon>
        <taxon>Vertebrata</taxon>
        <taxon>Euteleostomi</taxon>
        <taxon>Amphibia</taxon>
        <taxon>Batrachia</taxon>
        <taxon>Caudata</taxon>
        <taxon>Salamandroidea</taxon>
        <taxon>Salamandridae</taxon>
        <taxon>Pleurodelinae</taxon>
        <taxon>Pleurodeles</taxon>
    </lineage>
</organism>
<dbReference type="EMBL" id="JANPWB010000010">
    <property type="protein sequence ID" value="KAJ1136885.1"/>
    <property type="molecule type" value="Genomic_DNA"/>
</dbReference>
<gene>
    <name evidence="1" type="ORF">NDU88_003299</name>
</gene>
<reference evidence="1" key="1">
    <citation type="journal article" date="2022" name="bioRxiv">
        <title>Sequencing and chromosome-scale assembly of the giantPleurodeles waltlgenome.</title>
        <authorList>
            <person name="Brown T."/>
            <person name="Elewa A."/>
            <person name="Iarovenko S."/>
            <person name="Subramanian E."/>
            <person name="Araus A.J."/>
            <person name="Petzold A."/>
            <person name="Susuki M."/>
            <person name="Suzuki K.-i.T."/>
            <person name="Hayashi T."/>
            <person name="Toyoda A."/>
            <person name="Oliveira C."/>
            <person name="Osipova E."/>
            <person name="Leigh N.D."/>
            <person name="Simon A."/>
            <person name="Yun M.H."/>
        </authorList>
    </citation>
    <scope>NUCLEOTIDE SEQUENCE</scope>
    <source>
        <strain evidence="1">20211129_DDA</strain>
        <tissue evidence="1">Liver</tissue>
    </source>
</reference>
<proteinExistence type="predicted"/>
<dbReference type="Proteomes" id="UP001066276">
    <property type="component" value="Chromosome 6"/>
</dbReference>
<comment type="caution">
    <text evidence="1">The sequence shown here is derived from an EMBL/GenBank/DDBJ whole genome shotgun (WGS) entry which is preliminary data.</text>
</comment>
<accession>A0AAV7QCK0</accession>
<sequence length="135" mass="15370">MAQFRDEEQYGEYDAGHYDHHMEERLVEVLDFHVQDSVNKALVKALRPFAQPIFKFGFRHFSAGSGNPIPVEVNINELGRSSDDLLDQTLTLQSREPGEYALNRLSKPEIPTAPYLKTPVPNNIKDGRKILTSVF</sequence>
<protein>
    <submittedName>
        <fullName evidence="1">Uncharacterized protein</fullName>
    </submittedName>
</protein>